<name>A0A164HAH3_9NOCA</name>
<reference evidence="1 2" key="1">
    <citation type="submission" date="2016-04" db="EMBL/GenBank/DDBJ databases">
        <authorList>
            <person name="Evans L.H."/>
            <person name="Alamgir A."/>
            <person name="Owens N."/>
            <person name="Weber N.D."/>
            <person name="Virtaneva K."/>
            <person name="Barbian K."/>
            <person name="Babar A."/>
            <person name="Rosenke K."/>
        </authorList>
    </citation>
    <scope>NUCLEOTIDE SEQUENCE [LARGE SCALE GENOMIC DNA]</scope>
    <source>
        <strain evidence="1 2">IFM 0406</strain>
    </source>
</reference>
<evidence type="ECO:0000313" key="1">
    <source>
        <dbReference type="EMBL" id="KZM68342.1"/>
    </source>
</evidence>
<organism evidence="1 2">
    <name type="scientific">Nocardia terpenica</name>
    <dbReference type="NCBI Taxonomy" id="455432"/>
    <lineage>
        <taxon>Bacteria</taxon>
        <taxon>Bacillati</taxon>
        <taxon>Actinomycetota</taxon>
        <taxon>Actinomycetes</taxon>
        <taxon>Mycobacteriales</taxon>
        <taxon>Nocardiaceae</taxon>
        <taxon>Nocardia</taxon>
    </lineage>
</organism>
<comment type="caution">
    <text evidence="1">The sequence shown here is derived from an EMBL/GenBank/DDBJ whole genome shotgun (WGS) entry which is preliminary data.</text>
</comment>
<dbReference type="Proteomes" id="UP000076512">
    <property type="component" value="Unassembled WGS sequence"/>
</dbReference>
<dbReference type="AlphaFoldDB" id="A0A164HAH3"/>
<proteinExistence type="predicted"/>
<sequence>MCGDEEWGEVIVGASRDVAAQQALQLRKAGVGYAKIAEQLGVSQARAYDLVTAALRAREETADIRARLDLERLDAMLLGLWKRIGQGDAKAVAQGLEVMRMRADVLADRAAAGDSGAGVGDYLAAVKAAARENREAQQDTGLRLRAVES</sequence>
<dbReference type="EMBL" id="LWGR01000021">
    <property type="protein sequence ID" value="KZM68342.1"/>
    <property type="molecule type" value="Genomic_DNA"/>
</dbReference>
<accession>A0A164HAH3</accession>
<keyword evidence="2" id="KW-1185">Reference proteome</keyword>
<gene>
    <name evidence="1" type="ORF">AWN90_10670</name>
</gene>
<evidence type="ECO:0000313" key="2">
    <source>
        <dbReference type="Proteomes" id="UP000076512"/>
    </source>
</evidence>
<protein>
    <submittedName>
        <fullName evidence="1">Uncharacterized protein</fullName>
    </submittedName>
</protein>
<dbReference type="STRING" id="455432.AWN90_10670"/>